<evidence type="ECO:0000313" key="1">
    <source>
        <dbReference type="EMBL" id="MBZ2209694.1"/>
    </source>
</evidence>
<reference evidence="1 2" key="1">
    <citation type="submission" date="2021-01" db="EMBL/GenBank/DDBJ databases">
        <authorList>
            <person name="Ruan W."/>
            <person name="Khan S.A."/>
            <person name="Jeon C.O."/>
        </authorList>
    </citation>
    <scope>NUCLEOTIDE SEQUENCE [LARGE SCALE GENOMIC DNA]</scope>
    <source>
        <strain evidence="1 2">R798</strain>
    </source>
</reference>
<organism evidence="1 2">
    <name type="scientific">Massilia soli</name>
    <dbReference type="NCBI Taxonomy" id="2792854"/>
    <lineage>
        <taxon>Bacteria</taxon>
        <taxon>Pseudomonadati</taxon>
        <taxon>Pseudomonadota</taxon>
        <taxon>Betaproteobacteria</taxon>
        <taxon>Burkholderiales</taxon>
        <taxon>Oxalobacteraceae</taxon>
        <taxon>Telluria group</taxon>
        <taxon>Massilia</taxon>
    </lineage>
</organism>
<evidence type="ECO:0008006" key="3">
    <source>
        <dbReference type="Google" id="ProtNLM"/>
    </source>
</evidence>
<name>A0ABS7SUR1_9BURK</name>
<comment type="caution">
    <text evidence="1">The sequence shown here is derived from an EMBL/GenBank/DDBJ whole genome shotgun (WGS) entry which is preliminary data.</text>
</comment>
<dbReference type="RefSeq" id="WP_223470181.1">
    <property type="nucleotide sequence ID" value="NZ_JAFBIL020000009.1"/>
</dbReference>
<proteinExistence type="predicted"/>
<protein>
    <recommendedName>
        <fullName evidence="3">BON domain-containing protein</fullName>
    </recommendedName>
</protein>
<reference evidence="1 2" key="2">
    <citation type="submission" date="2021-08" db="EMBL/GenBank/DDBJ databases">
        <title>Massilia sp. R798.</title>
        <authorList>
            <person name="Baek J.H."/>
            <person name="Jung H.S."/>
            <person name="Kim K.R."/>
            <person name="Jeon C.O."/>
        </authorList>
    </citation>
    <scope>NUCLEOTIDE SEQUENCE [LARGE SCALE GENOMIC DNA]</scope>
    <source>
        <strain evidence="1 2">R798</strain>
    </source>
</reference>
<keyword evidence="2" id="KW-1185">Reference proteome</keyword>
<dbReference type="EMBL" id="JAFBIL020000009">
    <property type="protein sequence ID" value="MBZ2209694.1"/>
    <property type="molecule type" value="Genomic_DNA"/>
</dbReference>
<dbReference type="Proteomes" id="UP000809349">
    <property type="component" value="Unassembled WGS sequence"/>
</dbReference>
<accession>A0ABS7SUR1</accession>
<evidence type="ECO:0000313" key="2">
    <source>
        <dbReference type="Proteomes" id="UP000809349"/>
    </source>
</evidence>
<sequence length="86" mass="9097">MTSSSRFDPFSNEAQVVTIGKLMVENRLDRVTLSGDVDLTADQAGLALALELHALIGSVVRKLQARPLPAALPPALVKTVGNPFAD</sequence>
<gene>
    <name evidence="1" type="ORF">I4X03_020690</name>
</gene>